<evidence type="ECO:0000256" key="5">
    <source>
        <dbReference type="ARBA" id="ARBA00023242"/>
    </source>
</evidence>
<dbReference type="SUPFAM" id="SSF53098">
    <property type="entry name" value="Ribonuclease H-like"/>
    <property type="match status" value="1"/>
</dbReference>
<evidence type="ECO:0000256" key="2">
    <source>
        <dbReference type="ARBA" id="ARBA00022723"/>
    </source>
</evidence>
<gene>
    <name evidence="6" type="ORF">PR048_005115</name>
</gene>
<comment type="caution">
    <text evidence="6">The sequence shown here is derived from an EMBL/GenBank/DDBJ whole genome shotgun (WGS) entry which is preliminary data.</text>
</comment>
<keyword evidence="3" id="KW-0863">Zinc-finger</keyword>
<name>A0ABQ9I7B0_9NEOP</name>
<accession>A0ABQ9I7B0</accession>
<evidence type="ECO:0000313" key="6">
    <source>
        <dbReference type="EMBL" id="KAJ8892534.1"/>
    </source>
</evidence>
<keyword evidence="7" id="KW-1185">Reference proteome</keyword>
<protein>
    <recommendedName>
        <fullName evidence="8">Transposase</fullName>
    </recommendedName>
</protein>
<keyword evidence="5" id="KW-0539">Nucleus</keyword>
<sequence length="145" mass="16896">MIKLVKAHPLLLVIYHIDLVNLPCRFVEEKGFRDLMHHLKLNYCIPKERRKIQEMLKEDVLDLHEQGSSVSLTTDNWTNNDATLRAAIERTQWSQRHCFAHALQLAMSDAKKRVSNVNQLLSKCRTIVAHYNRNSVARGRLLKVQ</sequence>
<comment type="subcellular location">
    <subcellularLocation>
        <location evidence="1">Nucleus</location>
    </subcellularLocation>
</comment>
<proteinExistence type="predicted"/>
<organism evidence="6 7">
    <name type="scientific">Dryococelus australis</name>
    <dbReference type="NCBI Taxonomy" id="614101"/>
    <lineage>
        <taxon>Eukaryota</taxon>
        <taxon>Metazoa</taxon>
        <taxon>Ecdysozoa</taxon>
        <taxon>Arthropoda</taxon>
        <taxon>Hexapoda</taxon>
        <taxon>Insecta</taxon>
        <taxon>Pterygota</taxon>
        <taxon>Neoptera</taxon>
        <taxon>Polyneoptera</taxon>
        <taxon>Phasmatodea</taxon>
        <taxon>Verophasmatodea</taxon>
        <taxon>Anareolatae</taxon>
        <taxon>Phasmatidae</taxon>
        <taxon>Eurycanthinae</taxon>
        <taxon>Dryococelus</taxon>
    </lineage>
</organism>
<evidence type="ECO:0000313" key="7">
    <source>
        <dbReference type="Proteomes" id="UP001159363"/>
    </source>
</evidence>
<keyword evidence="2" id="KW-0479">Metal-binding</keyword>
<reference evidence="6 7" key="1">
    <citation type="submission" date="2023-02" db="EMBL/GenBank/DDBJ databases">
        <title>LHISI_Scaffold_Assembly.</title>
        <authorList>
            <person name="Stuart O.P."/>
            <person name="Cleave R."/>
            <person name="Magrath M.J.L."/>
            <person name="Mikheyev A.S."/>
        </authorList>
    </citation>
    <scope>NUCLEOTIDE SEQUENCE [LARGE SCALE GENOMIC DNA]</scope>
    <source>
        <strain evidence="6">Daus_M_001</strain>
        <tissue evidence="6">Leg muscle</tissue>
    </source>
</reference>
<keyword evidence="4" id="KW-0862">Zinc</keyword>
<evidence type="ECO:0000256" key="1">
    <source>
        <dbReference type="ARBA" id="ARBA00004123"/>
    </source>
</evidence>
<dbReference type="InterPro" id="IPR012337">
    <property type="entry name" value="RNaseH-like_sf"/>
</dbReference>
<dbReference type="InterPro" id="IPR052035">
    <property type="entry name" value="ZnF_BED_domain_contain"/>
</dbReference>
<dbReference type="EMBL" id="JARBHB010000002">
    <property type="protein sequence ID" value="KAJ8892534.1"/>
    <property type="molecule type" value="Genomic_DNA"/>
</dbReference>
<evidence type="ECO:0000256" key="4">
    <source>
        <dbReference type="ARBA" id="ARBA00022833"/>
    </source>
</evidence>
<dbReference type="PANTHER" id="PTHR46481:SF10">
    <property type="entry name" value="ZINC FINGER BED DOMAIN-CONTAINING PROTEIN 39"/>
    <property type="match status" value="1"/>
</dbReference>
<dbReference type="PANTHER" id="PTHR46481">
    <property type="entry name" value="ZINC FINGER BED DOMAIN-CONTAINING PROTEIN 4"/>
    <property type="match status" value="1"/>
</dbReference>
<evidence type="ECO:0008006" key="8">
    <source>
        <dbReference type="Google" id="ProtNLM"/>
    </source>
</evidence>
<dbReference type="Proteomes" id="UP001159363">
    <property type="component" value="Chromosome 2"/>
</dbReference>
<evidence type="ECO:0000256" key="3">
    <source>
        <dbReference type="ARBA" id="ARBA00022771"/>
    </source>
</evidence>